<reference evidence="2 3" key="1">
    <citation type="submission" date="2023-07" db="EMBL/GenBank/DDBJ databases">
        <title>Comparative genomics of wheat-associated soil bacteria to identify genetic determinants of phenazine resistance.</title>
        <authorList>
            <person name="Mouncey N."/>
        </authorList>
    </citation>
    <scope>NUCLEOTIDE SEQUENCE [LARGE SCALE GENOMIC DNA]</scope>
    <source>
        <strain evidence="2 3">B3I12</strain>
    </source>
</reference>
<dbReference type="RefSeq" id="WP_307173067.1">
    <property type="nucleotide sequence ID" value="NZ_JAUSYP010000001.1"/>
</dbReference>
<dbReference type="EMBL" id="JAUSYP010000001">
    <property type="protein sequence ID" value="MDQ0745947.1"/>
    <property type="molecule type" value="Genomic_DNA"/>
</dbReference>
<feature type="compositionally biased region" description="Basic and acidic residues" evidence="1">
    <location>
        <begin position="15"/>
        <end position="25"/>
    </location>
</feature>
<dbReference type="Proteomes" id="UP001232755">
    <property type="component" value="Unassembled WGS sequence"/>
</dbReference>
<accession>A0ABU0QHH1</accession>
<comment type="caution">
    <text evidence="2">The sequence shown here is derived from an EMBL/GenBank/DDBJ whole genome shotgun (WGS) entry which is preliminary data.</text>
</comment>
<evidence type="ECO:0000256" key="1">
    <source>
        <dbReference type="SAM" id="MobiDB-lite"/>
    </source>
</evidence>
<gene>
    <name evidence="2" type="ORF">QF034_000178</name>
</gene>
<keyword evidence="3" id="KW-1185">Reference proteome</keyword>
<proteinExistence type="predicted"/>
<evidence type="ECO:0000313" key="2">
    <source>
        <dbReference type="EMBL" id="MDQ0745947.1"/>
    </source>
</evidence>
<feature type="region of interest" description="Disordered" evidence="1">
    <location>
        <begin position="1"/>
        <end position="48"/>
    </location>
</feature>
<name>A0ABU0QHH1_9ACTN</name>
<organism evidence="2 3">
    <name type="scientific">Streptomyces africanus</name>
    <dbReference type="NCBI Taxonomy" id="231024"/>
    <lineage>
        <taxon>Bacteria</taxon>
        <taxon>Bacillati</taxon>
        <taxon>Actinomycetota</taxon>
        <taxon>Actinomycetes</taxon>
        <taxon>Kitasatosporales</taxon>
        <taxon>Streptomycetaceae</taxon>
        <taxon>Streptomyces</taxon>
    </lineage>
</organism>
<protein>
    <submittedName>
        <fullName evidence="2">Uncharacterized protein</fullName>
    </submittedName>
</protein>
<evidence type="ECO:0000313" key="3">
    <source>
        <dbReference type="Proteomes" id="UP001232755"/>
    </source>
</evidence>
<sequence length="48" mass="5193">MADPLPGGVRQQIADAERREEELQRGIEGPPPGRARSVSSLGPDWPGR</sequence>